<feature type="region of interest" description="Disordered" evidence="1">
    <location>
        <begin position="122"/>
        <end position="152"/>
    </location>
</feature>
<accession>B0CQ20</accession>
<keyword evidence="2" id="KW-0472">Membrane</keyword>
<gene>
    <name evidence="3" type="ORF">LACBIDRAFT_301967</name>
</gene>
<feature type="compositionally biased region" description="Low complexity" evidence="1">
    <location>
        <begin position="128"/>
        <end position="149"/>
    </location>
</feature>
<dbReference type="OrthoDB" id="3004867at2759"/>
<dbReference type="AlphaFoldDB" id="B0CQ20"/>
<dbReference type="RefSeq" id="XP_001873720.1">
    <property type="nucleotide sequence ID" value="XM_001873685.1"/>
</dbReference>
<keyword evidence="2" id="KW-0812">Transmembrane</keyword>
<dbReference type="GeneID" id="6069038"/>
<dbReference type="KEGG" id="lbc:LACBIDRAFT_301967"/>
<reference evidence="3 4" key="1">
    <citation type="journal article" date="2008" name="Nature">
        <title>The genome of Laccaria bicolor provides insights into mycorrhizal symbiosis.</title>
        <authorList>
            <person name="Martin F."/>
            <person name="Aerts A."/>
            <person name="Ahren D."/>
            <person name="Brun A."/>
            <person name="Danchin E.G.J."/>
            <person name="Duchaussoy F."/>
            <person name="Gibon J."/>
            <person name="Kohler A."/>
            <person name="Lindquist E."/>
            <person name="Pereda V."/>
            <person name="Salamov A."/>
            <person name="Shapiro H.J."/>
            <person name="Wuyts J."/>
            <person name="Blaudez D."/>
            <person name="Buee M."/>
            <person name="Brokstein P."/>
            <person name="Canbaeck B."/>
            <person name="Cohen D."/>
            <person name="Courty P.E."/>
            <person name="Coutinho P.M."/>
            <person name="Delaruelle C."/>
            <person name="Detter J.C."/>
            <person name="Deveau A."/>
            <person name="DiFazio S."/>
            <person name="Duplessis S."/>
            <person name="Fraissinet-Tachet L."/>
            <person name="Lucic E."/>
            <person name="Frey-Klett P."/>
            <person name="Fourrey C."/>
            <person name="Feussner I."/>
            <person name="Gay G."/>
            <person name="Grimwood J."/>
            <person name="Hoegger P.J."/>
            <person name="Jain P."/>
            <person name="Kilaru S."/>
            <person name="Labbe J."/>
            <person name="Lin Y.C."/>
            <person name="Legue V."/>
            <person name="Le Tacon F."/>
            <person name="Marmeisse R."/>
            <person name="Melayah D."/>
            <person name="Montanini B."/>
            <person name="Muratet M."/>
            <person name="Nehls U."/>
            <person name="Niculita-Hirzel H."/>
            <person name="Oudot-Le Secq M.P."/>
            <person name="Peter M."/>
            <person name="Quesneville H."/>
            <person name="Rajashekar B."/>
            <person name="Reich M."/>
            <person name="Rouhier N."/>
            <person name="Schmutz J."/>
            <person name="Yin T."/>
            <person name="Chalot M."/>
            <person name="Henrissat B."/>
            <person name="Kuees U."/>
            <person name="Lucas S."/>
            <person name="Van de Peer Y."/>
            <person name="Podila G.K."/>
            <person name="Polle A."/>
            <person name="Pukkila P.J."/>
            <person name="Richardson P.M."/>
            <person name="Rouze P."/>
            <person name="Sanders I.R."/>
            <person name="Stajich J.E."/>
            <person name="Tunlid A."/>
            <person name="Tuskan G."/>
            <person name="Grigoriev I.V."/>
        </authorList>
    </citation>
    <scope>NUCLEOTIDE SEQUENCE [LARGE SCALE GENOMIC DNA]</scope>
    <source>
        <strain evidence="4">S238N-H82 / ATCC MYA-4686</strain>
    </source>
</reference>
<protein>
    <submittedName>
        <fullName evidence="3">Predicted protein</fullName>
    </submittedName>
</protein>
<dbReference type="HOGENOM" id="CLU_921561_0_0_1"/>
<feature type="region of interest" description="Disordered" evidence="1">
    <location>
        <begin position="252"/>
        <end position="304"/>
    </location>
</feature>
<feature type="compositionally biased region" description="Basic and acidic residues" evidence="1">
    <location>
        <begin position="283"/>
        <end position="293"/>
    </location>
</feature>
<name>B0CQ20_LACBS</name>
<feature type="compositionally biased region" description="Polar residues" evidence="1">
    <location>
        <begin position="266"/>
        <end position="277"/>
    </location>
</feature>
<keyword evidence="2" id="KW-1133">Transmembrane helix</keyword>
<organism evidence="4">
    <name type="scientific">Laccaria bicolor (strain S238N-H82 / ATCC MYA-4686)</name>
    <name type="common">Bicoloured deceiver</name>
    <name type="synonym">Laccaria laccata var. bicolor</name>
    <dbReference type="NCBI Taxonomy" id="486041"/>
    <lineage>
        <taxon>Eukaryota</taxon>
        <taxon>Fungi</taxon>
        <taxon>Dikarya</taxon>
        <taxon>Basidiomycota</taxon>
        <taxon>Agaricomycotina</taxon>
        <taxon>Agaricomycetes</taxon>
        <taxon>Agaricomycetidae</taxon>
        <taxon>Agaricales</taxon>
        <taxon>Agaricineae</taxon>
        <taxon>Hydnangiaceae</taxon>
        <taxon>Laccaria</taxon>
    </lineage>
</organism>
<evidence type="ECO:0000256" key="1">
    <source>
        <dbReference type="SAM" id="MobiDB-lite"/>
    </source>
</evidence>
<evidence type="ECO:0000313" key="4">
    <source>
        <dbReference type="Proteomes" id="UP000001194"/>
    </source>
</evidence>
<feature type="transmembrane region" description="Helical" evidence="2">
    <location>
        <begin position="159"/>
        <end position="183"/>
    </location>
</feature>
<proteinExistence type="predicted"/>
<evidence type="ECO:0000256" key="2">
    <source>
        <dbReference type="SAM" id="Phobius"/>
    </source>
</evidence>
<sequence>MVTTTPNGTATFSFTGVAIYFLAPLWPYERSSGLMLDAGPIVRFDLTDHSHVNVTGTPGGPATVKSEVIASVVGLGNTLHTVQVLVAEGQSSSVFDRFMYTILEPEDLPPVVTSPNPPHFSTPNLIVTSSGSTTTTASPIRTSTPSSASLSKTRRISGALNTALIVTCVVVFLFICGVAWLLVFSENGIHTCYRRRRGLSSPNELEIASGGSTPSIIEEHKGFYLSATPHSSALYPPHTMVRSIPWVSPPMYPPSPTGEDGRSRRWSMSMQLPSSPALQEVELQAKPEDRIDAHSGAIDATPRR</sequence>
<dbReference type="InParanoid" id="B0CQ20"/>
<dbReference type="EMBL" id="DS547091">
    <property type="protein sequence ID" value="EDR15512.1"/>
    <property type="molecule type" value="Genomic_DNA"/>
</dbReference>
<keyword evidence="4" id="KW-1185">Reference proteome</keyword>
<evidence type="ECO:0000313" key="3">
    <source>
        <dbReference type="EMBL" id="EDR15512.1"/>
    </source>
</evidence>
<dbReference type="Proteomes" id="UP000001194">
    <property type="component" value="Unassembled WGS sequence"/>
</dbReference>
<feature type="transmembrane region" description="Helical" evidence="2">
    <location>
        <begin position="6"/>
        <end position="26"/>
    </location>
</feature>